<dbReference type="InterPro" id="IPR030995">
    <property type="entry name" value="SoxZ"/>
</dbReference>
<dbReference type="Gene3D" id="2.60.40.10">
    <property type="entry name" value="Immunoglobulins"/>
    <property type="match status" value="1"/>
</dbReference>
<sequence>MSSSDIRPRVRVPRSASVNEVVLLRTLITHPMETGNRVDPDGTVVPRHIINRFTCRFNGEMVLDMEIEPSLSANPFIEFEASVPESGEFAFTWIDDDGSVYEESASISVS</sequence>
<proteinExistence type="predicted"/>
<dbReference type="InterPro" id="IPR014756">
    <property type="entry name" value="Ig_E-set"/>
</dbReference>
<dbReference type="Pfam" id="PF08770">
    <property type="entry name" value="SoxZ"/>
    <property type="match status" value="1"/>
</dbReference>
<dbReference type="SUPFAM" id="SSF81296">
    <property type="entry name" value="E set domains"/>
    <property type="match status" value="1"/>
</dbReference>
<dbReference type="InterPro" id="IPR013783">
    <property type="entry name" value="Ig-like_fold"/>
</dbReference>
<dbReference type="InterPro" id="IPR014880">
    <property type="entry name" value="SoxZ_dom"/>
</dbReference>
<reference evidence="2" key="1">
    <citation type="submission" date="2023-02" db="EMBL/GenBank/DDBJ databases">
        <title>Description of Roseinatronobacter alkalisoli sp. nov., an alkaliphilic bacerium isolated from soda soil.</title>
        <authorList>
            <person name="Wei W."/>
        </authorList>
    </citation>
    <scope>NUCLEOTIDE SEQUENCE</scope>
    <source>
        <strain evidence="2">HJB301</strain>
    </source>
</reference>
<evidence type="ECO:0000259" key="1">
    <source>
        <dbReference type="Pfam" id="PF08770"/>
    </source>
</evidence>
<organism evidence="2 3">
    <name type="scientific">Roseinatronobacter alkalisoli</name>
    <dbReference type="NCBI Taxonomy" id="3028235"/>
    <lineage>
        <taxon>Bacteria</taxon>
        <taxon>Pseudomonadati</taxon>
        <taxon>Pseudomonadota</taxon>
        <taxon>Alphaproteobacteria</taxon>
        <taxon>Rhodobacterales</taxon>
        <taxon>Paracoccaceae</taxon>
        <taxon>Roseinatronobacter</taxon>
    </lineage>
</organism>
<comment type="caution">
    <text evidence="2">The sequence shown here is derived from an EMBL/GenBank/DDBJ whole genome shotgun (WGS) entry which is preliminary data.</text>
</comment>
<accession>A0ABT5T6K2</accession>
<name>A0ABT5T6K2_9RHOB</name>
<evidence type="ECO:0000313" key="3">
    <source>
        <dbReference type="Proteomes" id="UP001431784"/>
    </source>
</evidence>
<dbReference type="RefSeq" id="WP_274351430.1">
    <property type="nucleotide sequence ID" value="NZ_JAQZSM010000004.1"/>
</dbReference>
<evidence type="ECO:0000313" key="2">
    <source>
        <dbReference type="EMBL" id="MDD7970748.1"/>
    </source>
</evidence>
<keyword evidence="3" id="KW-1185">Reference proteome</keyword>
<gene>
    <name evidence="2" type="primary">soxZ</name>
    <name evidence="2" type="ORF">PUT78_06530</name>
</gene>
<protein>
    <submittedName>
        <fullName evidence="2">Thiosulfate oxidation carrier complex protein SoxZ</fullName>
    </submittedName>
</protein>
<dbReference type="Proteomes" id="UP001431784">
    <property type="component" value="Unassembled WGS sequence"/>
</dbReference>
<feature type="domain" description="Sulphur oxidation protein SoxZ" evidence="1">
    <location>
        <begin position="11"/>
        <end position="105"/>
    </location>
</feature>
<dbReference type="EMBL" id="JAQZSM010000004">
    <property type="protein sequence ID" value="MDD7970748.1"/>
    <property type="molecule type" value="Genomic_DNA"/>
</dbReference>
<dbReference type="NCBIfam" id="TIGR04490">
    <property type="entry name" value="SoxZ_true"/>
    <property type="match status" value="1"/>
</dbReference>